<feature type="compositionally biased region" description="Basic and acidic residues" evidence="1">
    <location>
        <begin position="240"/>
        <end position="249"/>
    </location>
</feature>
<gene>
    <name evidence="3" type="ORF">ACFPFO_06620</name>
</gene>
<evidence type="ECO:0000313" key="4">
    <source>
        <dbReference type="Proteomes" id="UP001595925"/>
    </source>
</evidence>
<comment type="caution">
    <text evidence="3">The sequence shown here is derived from an EMBL/GenBank/DDBJ whole genome shotgun (WGS) entry which is preliminary data.</text>
</comment>
<dbReference type="AlphaFoldDB" id="A0ABD5QD07"/>
<evidence type="ECO:0000259" key="2">
    <source>
        <dbReference type="Pfam" id="PF24041"/>
    </source>
</evidence>
<evidence type="ECO:0000313" key="3">
    <source>
        <dbReference type="EMBL" id="MFC4987437.1"/>
    </source>
</evidence>
<keyword evidence="4" id="KW-1185">Reference proteome</keyword>
<feature type="compositionally biased region" description="Acidic residues" evidence="1">
    <location>
        <begin position="230"/>
        <end position="239"/>
    </location>
</feature>
<dbReference type="RefSeq" id="WP_224828806.1">
    <property type="nucleotide sequence ID" value="NZ_JAIVEF010000011.1"/>
</dbReference>
<proteinExistence type="predicted"/>
<dbReference type="InterPro" id="IPR038482">
    <property type="entry name" value="Tp34-type_sf"/>
</dbReference>
<accession>A0ABD5QD07</accession>
<sequence length="391" mass="41470">MDRRSVLRVGVAVGVGASGGCLSRLREEAGVDDADGETSRIARVEDPPDAVYVPSHRETMERLEPARAGDYAVAPMVTYAHPFWLVDGSETTLVEPQGGPEVHLMIALREPETGAALPVASGARLRLEHDGESIGSVSPWPMISQGMGAHFGDNVPLEGDGTYAVEVELPPLGVRTTGTLAGRFETFETATFEFTYDEAFREAVADVEYLDEELWGRRGALEPTGHGGGDGDEGNDSNADDDRSGHEGDEGGMAHSVSALAPAEEYPGLLGAPERDDAVLVTALLEPGSRFAENGERYLLVSPRTPYNRVPLADMAMTATVARGDEAVEEADLVQTIDGEYGHHYGAGVAELAEGDALTVAIEGVPQVARHQGYETAFLEMEPIELTVGGA</sequence>
<dbReference type="Pfam" id="PF24041">
    <property type="entry name" value="DUF7350"/>
    <property type="match status" value="1"/>
</dbReference>
<evidence type="ECO:0000256" key="1">
    <source>
        <dbReference type="SAM" id="MobiDB-lite"/>
    </source>
</evidence>
<dbReference type="EMBL" id="JBHSJG010000026">
    <property type="protein sequence ID" value="MFC4987437.1"/>
    <property type="molecule type" value="Genomic_DNA"/>
</dbReference>
<feature type="domain" description="DUF7350" evidence="2">
    <location>
        <begin position="266"/>
        <end position="387"/>
    </location>
</feature>
<dbReference type="PROSITE" id="PS51257">
    <property type="entry name" value="PROKAR_LIPOPROTEIN"/>
    <property type="match status" value="1"/>
</dbReference>
<name>A0ABD5QD07_9EURY</name>
<dbReference type="Gene3D" id="2.60.40.2480">
    <property type="entry name" value="Periplasmic metal-binding protein Tp34-type"/>
    <property type="match status" value="1"/>
</dbReference>
<reference evidence="3 4" key="1">
    <citation type="journal article" date="2019" name="Int. J. Syst. Evol. Microbiol.">
        <title>The Global Catalogue of Microorganisms (GCM) 10K type strain sequencing project: providing services to taxonomists for standard genome sequencing and annotation.</title>
        <authorList>
            <consortium name="The Broad Institute Genomics Platform"/>
            <consortium name="The Broad Institute Genome Sequencing Center for Infectious Disease"/>
            <person name="Wu L."/>
            <person name="Ma J."/>
        </authorList>
    </citation>
    <scope>NUCLEOTIDE SEQUENCE [LARGE SCALE GENOMIC DNA]</scope>
    <source>
        <strain evidence="3 4">CGMCC 1.15824</strain>
    </source>
</reference>
<feature type="region of interest" description="Disordered" evidence="1">
    <location>
        <begin position="220"/>
        <end position="253"/>
    </location>
</feature>
<dbReference type="InterPro" id="IPR055774">
    <property type="entry name" value="DUF7350"/>
</dbReference>
<organism evidence="3 4">
    <name type="scientific">Saliphagus infecundisoli</name>
    <dbReference type="NCBI Taxonomy" id="1849069"/>
    <lineage>
        <taxon>Archaea</taxon>
        <taxon>Methanobacteriati</taxon>
        <taxon>Methanobacteriota</taxon>
        <taxon>Stenosarchaea group</taxon>
        <taxon>Halobacteria</taxon>
        <taxon>Halobacteriales</taxon>
        <taxon>Natrialbaceae</taxon>
        <taxon>Saliphagus</taxon>
    </lineage>
</organism>
<protein>
    <submittedName>
        <fullName evidence="3">Iron transporter</fullName>
    </submittedName>
</protein>
<dbReference type="Proteomes" id="UP001595925">
    <property type="component" value="Unassembled WGS sequence"/>
</dbReference>